<name>A0A7C1SDY5_UNCW3</name>
<dbReference type="EMBL" id="DSLG01000004">
    <property type="protein sequence ID" value="HEA87044.1"/>
    <property type="molecule type" value="Genomic_DNA"/>
</dbReference>
<dbReference type="PANTHER" id="PTHR36454:SF1">
    <property type="entry name" value="DUF1015 DOMAIN-CONTAINING PROTEIN"/>
    <property type="match status" value="1"/>
</dbReference>
<dbReference type="Pfam" id="PF06245">
    <property type="entry name" value="DUF1015"/>
    <property type="match status" value="1"/>
</dbReference>
<accession>A0A7C1SDY5</accession>
<dbReference type="PANTHER" id="PTHR36454">
    <property type="entry name" value="LMO2823 PROTEIN"/>
    <property type="match status" value="1"/>
</dbReference>
<organism evidence="1">
    <name type="scientific">candidate division WOR-3 bacterium</name>
    <dbReference type="NCBI Taxonomy" id="2052148"/>
    <lineage>
        <taxon>Bacteria</taxon>
        <taxon>Bacteria division WOR-3</taxon>
    </lineage>
</organism>
<protein>
    <submittedName>
        <fullName evidence="1">DUF1015 domain-containing protein</fullName>
    </submittedName>
</protein>
<proteinExistence type="predicted"/>
<sequence>MADVRPFPAIHYNLEKIADLSAVITQPYDKISPAMQEEYHSRHPYNFVRLILPKDSDPYNSSARTCCEWLQQQILIEDPAPAFYVLEEEFQLDNQIMRRRGFIGAIRVEEFEKGTVLPHEFTHSGPKADRLNLLRATKKDYEQIFLLYPDESGEIERLLQTEGPPLMEAVDEYHVIHRVWRIDEPSRVRALHQALQNRVLLIADGHHRYETALNYRQEMERKIPLPDNAALRFKTAAFFKITDPGLVILPTHRLIKGVQIRQEELLQRLGEIFIVKPVNDPQAKTELEHNRNQHAFILYLGPGKSFLLLLKSTDIALDALKEKSPEYRQLDVALLHALVIDRVFGITPESIEGRVSYERYWNDAIARVNSGEYQVALFLNPTRPEQVQALAKKMERMPQKSTDFYPKLISGLVFMDVDETKTL</sequence>
<reference evidence="1" key="1">
    <citation type="journal article" date="2020" name="mSystems">
        <title>Genome- and Community-Level Interaction Insights into Carbon Utilization and Element Cycling Functions of Hydrothermarchaeota in Hydrothermal Sediment.</title>
        <authorList>
            <person name="Zhou Z."/>
            <person name="Liu Y."/>
            <person name="Xu W."/>
            <person name="Pan J."/>
            <person name="Luo Z.H."/>
            <person name="Li M."/>
        </authorList>
    </citation>
    <scope>NUCLEOTIDE SEQUENCE [LARGE SCALE GENOMIC DNA]</scope>
    <source>
        <strain evidence="2">SpSt-236</strain>
        <strain evidence="1">SpSt-265</strain>
        <strain evidence="3">SpSt-465</strain>
    </source>
</reference>
<evidence type="ECO:0000313" key="2">
    <source>
        <dbReference type="EMBL" id="HEE18081.1"/>
    </source>
</evidence>
<dbReference type="EMBL" id="DSKA01000065">
    <property type="protein sequence ID" value="HEE18081.1"/>
    <property type="molecule type" value="Genomic_DNA"/>
</dbReference>
<dbReference type="EMBL" id="DSTU01000005">
    <property type="protein sequence ID" value="HFJ53873.1"/>
    <property type="molecule type" value="Genomic_DNA"/>
</dbReference>
<dbReference type="InterPro" id="IPR008323">
    <property type="entry name" value="UCP033563"/>
</dbReference>
<dbReference type="AlphaFoldDB" id="A0A7C1SDY5"/>
<dbReference type="PIRSF" id="PIRSF033563">
    <property type="entry name" value="UCP033563"/>
    <property type="match status" value="1"/>
</dbReference>
<evidence type="ECO:0000313" key="1">
    <source>
        <dbReference type="EMBL" id="HEA87044.1"/>
    </source>
</evidence>
<comment type="caution">
    <text evidence="1">The sequence shown here is derived from an EMBL/GenBank/DDBJ whole genome shotgun (WGS) entry which is preliminary data.</text>
</comment>
<evidence type="ECO:0000313" key="3">
    <source>
        <dbReference type="EMBL" id="HFJ53873.1"/>
    </source>
</evidence>
<gene>
    <name evidence="2" type="ORF">ENP62_00820</name>
    <name evidence="1" type="ORF">ENP94_03430</name>
    <name evidence="3" type="ORF">ENS16_04200</name>
</gene>